<evidence type="ECO:0000313" key="2">
    <source>
        <dbReference type="Proteomes" id="UP001611339"/>
    </source>
</evidence>
<dbReference type="RefSeq" id="WP_123458686.1">
    <property type="nucleotide sequence ID" value="NZ_JBEYXG010000014.1"/>
</dbReference>
<keyword evidence="2" id="KW-1185">Reference proteome</keyword>
<organism evidence="1 2">
    <name type="scientific">Streptomyces litmocidini</name>
    <dbReference type="NCBI Taxonomy" id="67318"/>
    <lineage>
        <taxon>Bacteria</taxon>
        <taxon>Bacillati</taxon>
        <taxon>Actinomycetota</taxon>
        <taxon>Actinomycetes</taxon>
        <taxon>Kitasatosporales</taxon>
        <taxon>Streptomycetaceae</taxon>
        <taxon>Streptomyces</taxon>
    </lineage>
</organism>
<sequence length="121" mass="12793">MPYETGAKVRLTRDVQVTADDTAARSGLPGPLFLAEGLRGVVTGAAERTGGGVQDPLAAFDHEVRGVRFDPFAAGLIDDLRQRVIRHGASGGGAGGRIGYRVRFENGFVLDGLREDWLTGA</sequence>
<dbReference type="EMBL" id="JBIRUI010000011">
    <property type="protein sequence ID" value="MFI1716656.1"/>
    <property type="molecule type" value="Genomic_DNA"/>
</dbReference>
<proteinExistence type="predicted"/>
<gene>
    <name evidence="1" type="ORF">ACH407_24155</name>
</gene>
<protein>
    <submittedName>
        <fullName evidence="1">Uncharacterized protein</fullName>
    </submittedName>
</protein>
<reference evidence="1 2" key="1">
    <citation type="submission" date="2024-10" db="EMBL/GenBank/DDBJ databases">
        <title>The Natural Products Discovery Center: Release of the First 8490 Sequenced Strains for Exploring Actinobacteria Biosynthetic Diversity.</title>
        <authorList>
            <person name="Kalkreuter E."/>
            <person name="Kautsar S.A."/>
            <person name="Yang D."/>
            <person name="Bader C.D."/>
            <person name="Teijaro C.N."/>
            <person name="Fluegel L."/>
            <person name="Davis C.M."/>
            <person name="Simpson J.R."/>
            <person name="Lauterbach L."/>
            <person name="Steele A.D."/>
            <person name="Gui C."/>
            <person name="Meng S."/>
            <person name="Li G."/>
            <person name="Viehrig K."/>
            <person name="Ye F."/>
            <person name="Su P."/>
            <person name="Kiefer A.F."/>
            <person name="Nichols A."/>
            <person name="Cepeda A.J."/>
            <person name="Yan W."/>
            <person name="Fan B."/>
            <person name="Jiang Y."/>
            <person name="Adhikari A."/>
            <person name="Zheng C.-J."/>
            <person name="Schuster L."/>
            <person name="Cowan T.M."/>
            <person name="Smanski M.J."/>
            <person name="Chevrette M.G."/>
            <person name="De Carvalho L.P.S."/>
            <person name="Shen B."/>
        </authorList>
    </citation>
    <scope>NUCLEOTIDE SEQUENCE [LARGE SCALE GENOMIC DNA]</scope>
    <source>
        <strain evidence="1 2">NPDC020602</strain>
    </source>
</reference>
<comment type="caution">
    <text evidence="1">The sequence shown here is derived from an EMBL/GenBank/DDBJ whole genome shotgun (WGS) entry which is preliminary data.</text>
</comment>
<name>A0ABW7UB41_9ACTN</name>
<accession>A0ABW7UB41</accession>
<evidence type="ECO:0000313" key="1">
    <source>
        <dbReference type="EMBL" id="MFI1716656.1"/>
    </source>
</evidence>
<dbReference type="Proteomes" id="UP001611339">
    <property type="component" value="Unassembled WGS sequence"/>
</dbReference>